<evidence type="ECO:0000256" key="5">
    <source>
        <dbReference type="ARBA" id="ARBA00023228"/>
    </source>
</evidence>
<dbReference type="AlphaFoldDB" id="O17268"/>
<accession>O17268</accession>
<dbReference type="HOGENOM" id="CLU_2374735_0_0_1"/>
<reference evidence="8 9" key="1">
    <citation type="journal article" date="1998" name="Science">
        <title>Genome sequence of the nematode C. elegans: a platform for investigating biology.</title>
        <authorList>
            <consortium name="The C. elegans sequencing consortium"/>
            <person name="Sulson J.E."/>
            <person name="Waterston R."/>
        </authorList>
    </citation>
    <scope>NUCLEOTIDE SEQUENCE [LARGE SCALE GENOMIC DNA]</scope>
    <source>
        <strain evidence="8 9">Bristol N2</strain>
    </source>
</reference>
<dbReference type="PaxDb" id="6239-R148.2"/>
<evidence type="ECO:0000256" key="1">
    <source>
        <dbReference type="ARBA" id="ARBA00004371"/>
    </source>
</evidence>
<evidence type="ECO:0000256" key="2">
    <source>
        <dbReference type="ARBA" id="ARBA00004496"/>
    </source>
</evidence>
<dbReference type="Bgee" id="WBGene00020101">
    <property type="expression patterns" value="Expressed in adult organism and 4 other cell types or tissues"/>
</dbReference>
<proteinExistence type="evidence at protein level"/>
<name>O17268_CAEEL</name>
<dbReference type="GO" id="GO:1904263">
    <property type="term" value="P:positive regulation of TORC1 signaling"/>
    <property type="evidence" value="ECO:0000318"/>
    <property type="project" value="GO_Central"/>
</dbReference>
<sequence>MESKLEQNVTAMMSSTGASGITVADSEGVRLHSAGKITDMANVGSLMIADAKNMFPKGTRNKKNSYPIVTLHSSDGSKTTVANKHGETVSIHFQK</sequence>
<evidence type="ECO:0000256" key="4">
    <source>
        <dbReference type="ARBA" id="ARBA00022490"/>
    </source>
</evidence>
<dbReference type="SMR" id="O17268"/>
<dbReference type="GeneID" id="187904"/>
<feature type="compositionally biased region" description="Polar residues" evidence="7">
    <location>
        <begin position="71"/>
        <end position="82"/>
    </location>
</feature>
<dbReference type="Reactome" id="R-CEL-380972">
    <property type="pathway name" value="Energy dependent regulation of mTOR by LKB1-AMPK"/>
</dbReference>
<dbReference type="GO" id="GO:0071230">
    <property type="term" value="P:cellular response to amino acid stimulus"/>
    <property type="evidence" value="ECO:0000318"/>
    <property type="project" value="GO_Central"/>
</dbReference>
<evidence type="ECO:0000313" key="8">
    <source>
        <dbReference type="EMBL" id="CCD67221.1"/>
    </source>
</evidence>
<dbReference type="GO" id="GO:0005764">
    <property type="term" value="C:lysosome"/>
    <property type="evidence" value="ECO:0000318"/>
    <property type="project" value="GO_Central"/>
</dbReference>
<evidence type="ECO:0000256" key="3">
    <source>
        <dbReference type="ARBA" id="ARBA00007795"/>
    </source>
</evidence>
<dbReference type="WormBase" id="R148.2">
    <property type="protein sequence ID" value="CE41330"/>
    <property type="gene ID" value="WBGene00020101"/>
    <property type="gene designation" value="lmtr-5"/>
</dbReference>
<dbReference type="CTD" id="187904"/>
<dbReference type="GO" id="GO:0071986">
    <property type="term" value="C:Ragulator complex"/>
    <property type="evidence" value="ECO:0000318"/>
    <property type="project" value="GO_Central"/>
</dbReference>
<dbReference type="Reactome" id="R-CEL-9639288">
    <property type="pathway name" value="Amino acids regulate mTORC1"/>
</dbReference>
<dbReference type="Reactome" id="R-CEL-1632852">
    <property type="pathway name" value="Macroautophagy"/>
</dbReference>
<dbReference type="OMA" id="MFPKGTR"/>
<dbReference type="Reactome" id="R-CEL-5628897">
    <property type="pathway name" value="TP53 Regulates Metabolic Genes"/>
</dbReference>
<dbReference type="AGR" id="WB:WBGene00020101"/>
<protein>
    <recommendedName>
        <fullName evidence="6">Late endosomal/lysosomal adaptor and MAPK and MTOR activator 5</fullName>
    </recommendedName>
</protein>
<dbReference type="EMBL" id="BX284603">
    <property type="protein sequence ID" value="CCD67221.1"/>
    <property type="molecule type" value="Genomic_DNA"/>
</dbReference>
<keyword evidence="11" id="KW-1267">Proteomics identification</keyword>
<dbReference type="KEGG" id="cel:CELE_R148.2"/>
<dbReference type="Proteomes" id="UP000001940">
    <property type="component" value="Chromosome III"/>
</dbReference>
<keyword evidence="4" id="KW-0963">Cytoplasm</keyword>
<dbReference type="UCSC" id="R148.2">
    <property type="organism name" value="c. elegans"/>
</dbReference>
<keyword evidence="9" id="KW-1185">Reference proteome</keyword>
<evidence type="ECO:0000313" key="10">
    <source>
        <dbReference type="WormBase" id="R148.2"/>
    </source>
</evidence>
<evidence type="ECO:0000256" key="6">
    <source>
        <dbReference type="ARBA" id="ARBA00032692"/>
    </source>
</evidence>
<dbReference type="Reactome" id="R-CEL-166208">
    <property type="pathway name" value="mTORC1-mediated signalling"/>
</dbReference>
<dbReference type="InParanoid" id="O17268"/>
<keyword evidence="5" id="KW-0458">Lysosome</keyword>
<dbReference type="PeptideAtlas" id="O17268"/>
<dbReference type="RefSeq" id="NP_497668.2">
    <property type="nucleotide sequence ID" value="NM_065267.4"/>
</dbReference>
<dbReference type="STRING" id="6239.R148.2.1"/>
<dbReference type="FunCoup" id="O17268">
    <property type="interactions" value="1388"/>
</dbReference>
<dbReference type="InterPro" id="IPR024135">
    <property type="entry name" value="LAMTOR5"/>
</dbReference>
<gene>
    <name evidence="8 10" type="primary">lmtr-5</name>
    <name evidence="8" type="ORF">CELE_R148.2</name>
    <name evidence="10" type="ORF">R148.2</name>
</gene>
<evidence type="ECO:0007829" key="11">
    <source>
        <dbReference type="PeptideAtlas" id="O17268"/>
    </source>
</evidence>
<organism evidence="8 9">
    <name type="scientific">Caenorhabditis elegans</name>
    <dbReference type="NCBI Taxonomy" id="6239"/>
    <lineage>
        <taxon>Eukaryota</taxon>
        <taxon>Metazoa</taxon>
        <taxon>Ecdysozoa</taxon>
        <taxon>Nematoda</taxon>
        <taxon>Chromadorea</taxon>
        <taxon>Rhabditida</taxon>
        <taxon>Rhabditina</taxon>
        <taxon>Rhabditomorpha</taxon>
        <taxon>Rhabditoidea</taxon>
        <taxon>Rhabditidae</taxon>
        <taxon>Peloderinae</taxon>
        <taxon>Caenorhabditis</taxon>
    </lineage>
</organism>
<dbReference type="Pfam" id="PF16672">
    <property type="entry name" value="LAMTOR5"/>
    <property type="match status" value="1"/>
</dbReference>
<dbReference type="PANTHER" id="PTHR13342:SF2">
    <property type="entry name" value="RAGULATOR COMPLEX PROTEIN LAMTOR5"/>
    <property type="match status" value="1"/>
</dbReference>
<comment type="subcellular location">
    <subcellularLocation>
        <location evidence="2">Cytoplasm</location>
    </subcellularLocation>
    <subcellularLocation>
        <location evidence="1">Lysosome</location>
    </subcellularLocation>
</comment>
<evidence type="ECO:0000256" key="7">
    <source>
        <dbReference type="SAM" id="MobiDB-lite"/>
    </source>
</evidence>
<dbReference type="PANTHER" id="PTHR13342">
    <property type="entry name" value="RAGULATOR COMPLEX PROTEIN LAMTOR5"/>
    <property type="match status" value="1"/>
</dbReference>
<dbReference type="Reactome" id="R-CEL-165159">
    <property type="pathway name" value="MTOR signalling"/>
</dbReference>
<evidence type="ECO:0000313" key="9">
    <source>
        <dbReference type="Proteomes" id="UP000001940"/>
    </source>
</evidence>
<dbReference type="eggNOG" id="ENOG502R94X">
    <property type="taxonomic scope" value="Eukaryota"/>
</dbReference>
<dbReference type="FunFam" id="3.30.450.30:FF:000048">
    <property type="entry name" value="Late endosomal/lysosomal adaptor, Mapk (MAPK) and mToR (MTOR) activator homolog"/>
    <property type="match status" value="1"/>
</dbReference>
<dbReference type="GO" id="GO:0043066">
    <property type="term" value="P:negative regulation of apoptotic process"/>
    <property type="evidence" value="ECO:0007669"/>
    <property type="project" value="InterPro"/>
</dbReference>
<dbReference type="Reactome" id="R-CEL-8943724">
    <property type="pathway name" value="Regulation of PTEN gene transcription"/>
</dbReference>
<dbReference type="Gene3D" id="3.30.450.30">
    <property type="entry name" value="Dynein light chain 2a, cytoplasmic"/>
    <property type="match status" value="1"/>
</dbReference>
<dbReference type="OrthoDB" id="5779316at2759"/>
<feature type="region of interest" description="Disordered" evidence="7">
    <location>
        <begin position="70"/>
        <end position="95"/>
    </location>
</feature>
<comment type="similarity">
    <text evidence="3">Belongs to the LAMTOR5 family.</text>
</comment>